<feature type="region of interest" description="Disordered" evidence="1">
    <location>
        <begin position="243"/>
        <end position="297"/>
    </location>
</feature>
<name>T1GSN1_MEGSC</name>
<accession>T1GSN1</accession>
<feature type="compositionally biased region" description="Low complexity" evidence="1">
    <location>
        <begin position="243"/>
        <end position="281"/>
    </location>
</feature>
<feature type="compositionally biased region" description="Basic and acidic residues" evidence="1">
    <location>
        <begin position="17"/>
        <end position="27"/>
    </location>
</feature>
<reference evidence="2" key="2">
    <citation type="submission" date="2015-06" db="UniProtKB">
        <authorList>
            <consortium name="EnsemblMetazoa"/>
        </authorList>
    </citation>
    <scope>IDENTIFICATION</scope>
</reference>
<sequence length="297" mass="31877">MWSIDDEQPSAASKSPSWDDSRMDEIAKSPLGSVSSTESGDMECSSQSSLASSAPLLAATLSGGCPMRHRANSGGSSGEEIDIVGSHAHLTQNGLTITPIVRSQSQIHQHQIHSRYRKLDSPTDSGIESGNEKAESTKTVSSGGSSSCSSPRSSVDDAMETEQSSTSQVGNGSSTTPNQGTKRQIVEDMPVLKRVLQAPPLYDTNSLMDEAYKPHKKFRALRQPQRDYETAEADATITTAAATTTSTTVQQQSQQQPQSQSQPQTQQQQQQQQAALSPPTTHQSQLHMHLTRSIPAT</sequence>
<feature type="compositionally biased region" description="Low complexity" evidence="1">
    <location>
        <begin position="141"/>
        <end position="153"/>
    </location>
</feature>
<dbReference type="AlphaFoldDB" id="T1GSN1"/>
<feature type="region of interest" description="Disordered" evidence="1">
    <location>
        <begin position="106"/>
        <end position="188"/>
    </location>
</feature>
<evidence type="ECO:0000313" key="3">
    <source>
        <dbReference type="Proteomes" id="UP000015102"/>
    </source>
</evidence>
<dbReference type="EnsemblMetazoa" id="MESCA006691-RA">
    <property type="protein sequence ID" value="MESCA006691-PA"/>
    <property type="gene ID" value="MESCA006691"/>
</dbReference>
<dbReference type="STRING" id="36166.T1GSN1"/>
<proteinExistence type="predicted"/>
<feature type="compositionally biased region" description="Polar residues" evidence="1">
    <location>
        <begin position="161"/>
        <end position="182"/>
    </location>
</feature>
<protein>
    <submittedName>
        <fullName evidence="2">Uncharacterized protein</fullName>
    </submittedName>
</protein>
<evidence type="ECO:0000256" key="1">
    <source>
        <dbReference type="SAM" id="MobiDB-lite"/>
    </source>
</evidence>
<dbReference type="Proteomes" id="UP000015102">
    <property type="component" value="Unassembled WGS sequence"/>
</dbReference>
<dbReference type="EMBL" id="CAQQ02151732">
    <property type="status" value="NOT_ANNOTATED_CDS"/>
    <property type="molecule type" value="Genomic_DNA"/>
</dbReference>
<dbReference type="HOGENOM" id="CLU_938683_0_0_1"/>
<evidence type="ECO:0000313" key="2">
    <source>
        <dbReference type="EnsemblMetazoa" id="MESCA006691-PA"/>
    </source>
</evidence>
<feature type="region of interest" description="Disordered" evidence="1">
    <location>
        <begin position="1"/>
        <end position="51"/>
    </location>
</feature>
<organism evidence="2 3">
    <name type="scientific">Megaselia scalaris</name>
    <name type="common">Humpbacked fly</name>
    <name type="synonym">Phora scalaris</name>
    <dbReference type="NCBI Taxonomy" id="36166"/>
    <lineage>
        <taxon>Eukaryota</taxon>
        <taxon>Metazoa</taxon>
        <taxon>Ecdysozoa</taxon>
        <taxon>Arthropoda</taxon>
        <taxon>Hexapoda</taxon>
        <taxon>Insecta</taxon>
        <taxon>Pterygota</taxon>
        <taxon>Neoptera</taxon>
        <taxon>Endopterygota</taxon>
        <taxon>Diptera</taxon>
        <taxon>Brachycera</taxon>
        <taxon>Muscomorpha</taxon>
        <taxon>Platypezoidea</taxon>
        <taxon>Phoridae</taxon>
        <taxon>Megaseliini</taxon>
        <taxon>Megaselia</taxon>
    </lineage>
</organism>
<keyword evidence="3" id="KW-1185">Reference proteome</keyword>
<reference evidence="3" key="1">
    <citation type="submission" date="2013-02" db="EMBL/GenBank/DDBJ databases">
        <authorList>
            <person name="Hughes D."/>
        </authorList>
    </citation>
    <scope>NUCLEOTIDE SEQUENCE</scope>
    <source>
        <strain>Durham</strain>
        <strain evidence="3">NC isolate 2 -- Noor lab</strain>
    </source>
</reference>